<comment type="caution">
    <text evidence="1">The sequence shown here is derived from an EMBL/GenBank/DDBJ whole genome shotgun (WGS) entry which is preliminary data.</text>
</comment>
<evidence type="ECO:0000313" key="1">
    <source>
        <dbReference type="EMBL" id="KKK72054.1"/>
    </source>
</evidence>
<name>A0A0F9A080_9ZZZZ</name>
<sequence length="73" mass="8415">NMNISLSDLKSIVCRKVIIPKKNGGSVKGIPKEYLNDVINDMCRYKLIERCNNVKFLVLENDEATARLRKFPF</sequence>
<reference evidence="1" key="1">
    <citation type="journal article" date="2015" name="Nature">
        <title>Complex archaea that bridge the gap between prokaryotes and eukaryotes.</title>
        <authorList>
            <person name="Spang A."/>
            <person name="Saw J.H."/>
            <person name="Jorgensen S.L."/>
            <person name="Zaremba-Niedzwiedzka K."/>
            <person name="Martijn J."/>
            <person name="Lind A.E."/>
            <person name="van Eijk R."/>
            <person name="Schleper C."/>
            <person name="Guy L."/>
            <person name="Ettema T.J."/>
        </authorList>
    </citation>
    <scope>NUCLEOTIDE SEQUENCE</scope>
</reference>
<proteinExistence type="predicted"/>
<organism evidence="1">
    <name type="scientific">marine sediment metagenome</name>
    <dbReference type="NCBI Taxonomy" id="412755"/>
    <lineage>
        <taxon>unclassified sequences</taxon>
        <taxon>metagenomes</taxon>
        <taxon>ecological metagenomes</taxon>
    </lineage>
</organism>
<accession>A0A0F9A080</accession>
<dbReference type="EMBL" id="LAZR01057445">
    <property type="protein sequence ID" value="KKK72054.1"/>
    <property type="molecule type" value="Genomic_DNA"/>
</dbReference>
<gene>
    <name evidence="1" type="ORF">LCGC14_2907730</name>
</gene>
<protein>
    <submittedName>
        <fullName evidence="1">Uncharacterized protein</fullName>
    </submittedName>
</protein>
<dbReference type="AlphaFoldDB" id="A0A0F9A080"/>
<feature type="non-terminal residue" evidence="1">
    <location>
        <position position="1"/>
    </location>
</feature>